<dbReference type="RefSeq" id="WP_255187513.1">
    <property type="nucleotide sequence ID" value="NZ_CP113517.1"/>
</dbReference>
<evidence type="ECO:0000313" key="2">
    <source>
        <dbReference type="EMBL" id="WAR46602.1"/>
    </source>
</evidence>
<evidence type="ECO:0000313" key="3">
    <source>
        <dbReference type="Proteomes" id="UP001162780"/>
    </source>
</evidence>
<dbReference type="InterPro" id="IPR029044">
    <property type="entry name" value="Nucleotide-diphossugar_trans"/>
</dbReference>
<dbReference type="PANTHER" id="PTHR43685:SF2">
    <property type="entry name" value="GLYCOSYLTRANSFERASE 2-LIKE DOMAIN-CONTAINING PROTEIN"/>
    <property type="match status" value="1"/>
</dbReference>
<evidence type="ECO:0000259" key="1">
    <source>
        <dbReference type="Pfam" id="PF00535"/>
    </source>
</evidence>
<gene>
    <name evidence="2" type="ORF">NM686_008830</name>
</gene>
<dbReference type="Proteomes" id="UP001162780">
    <property type="component" value="Chromosome"/>
</dbReference>
<dbReference type="EMBL" id="CP113517">
    <property type="protein sequence ID" value="WAR46602.1"/>
    <property type="molecule type" value="Genomic_DNA"/>
</dbReference>
<sequence length="311" mass="35973">MKRIIAAAQNGKHRLRAIFGFRLGHLVQHGPKELHLPKHYARPVHVSQPPKISIVTPSFRQAAFIERTIKSVVDQKYPNLEYFVQDGGSQDGTEEILNSYADRLASWESRPDNGQSHAINLGFAKTSGEIMAWLNSDDILLPGSLAYVANYFKRHPKVDVVYGHRILIDENDQQIGRWMLPRHCNEVLSWADYIPQETLFWRRSIWDKAGGQIDESFRFAMDWDLLIRFREAGARFARLPRFLGGFRIHMQQKTSAEISSIGIQEMTRIRERVLGRVPSNEEIYNTVLPYLRRHITTDLSWRICNKLGILI</sequence>
<dbReference type="InterPro" id="IPR001173">
    <property type="entry name" value="Glyco_trans_2-like"/>
</dbReference>
<dbReference type="PANTHER" id="PTHR43685">
    <property type="entry name" value="GLYCOSYLTRANSFERASE"/>
    <property type="match status" value="1"/>
</dbReference>
<organism evidence="2 3">
    <name type="scientific">Methylomonas rapida</name>
    <dbReference type="NCBI Taxonomy" id="2963939"/>
    <lineage>
        <taxon>Bacteria</taxon>
        <taxon>Pseudomonadati</taxon>
        <taxon>Pseudomonadota</taxon>
        <taxon>Gammaproteobacteria</taxon>
        <taxon>Methylococcales</taxon>
        <taxon>Methylococcaceae</taxon>
        <taxon>Methylomonas</taxon>
    </lineage>
</organism>
<reference evidence="2" key="1">
    <citation type="submission" date="2022-11" db="EMBL/GenBank/DDBJ databases">
        <title>Methylomonas rapida sp. nov., Carotenoid-Producing Obligate Methanotrophs with High Growth Characteristics and Biotechnological Potential.</title>
        <authorList>
            <person name="Tikhonova E.N."/>
            <person name="Suleimanov R.Z."/>
            <person name="Miroshnikov K."/>
            <person name="Oshkin I.Y."/>
            <person name="Belova S.E."/>
            <person name="Danilova O.V."/>
            <person name="Ashikhmin A."/>
            <person name="Konopkin A."/>
            <person name="But S.Y."/>
            <person name="Khmelenina V.N."/>
            <person name="Kuznetsov N."/>
            <person name="Pimenov N.V."/>
            <person name="Dedysh S.N."/>
        </authorList>
    </citation>
    <scope>NUCLEOTIDE SEQUENCE</scope>
    <source>
        <strain evidence="2">MP1</strain>
    </source>
</reference>
<proteinExistence type="predicted"/>
<dbReference type="InterPro" id="IPR050834">
    <property type="entry name" value="Glycosyltransf_2"/>
</dbReference>
<dbReference type="Pfam" id="PF00535">
    <property type="entry name" value="Glycos_transf_2"/>
    <property type="match status" value="1"/>
</dbReference>
<dbReference type="Gene3D" id="3.90.550.10">
    <property type="entry name" value="Spore Coat Polysaccharide Biosynthesis Protein SpsA, Chain A"/>
    <property type="match status" value="1"/>
</dbReference>
<accession>A0ABY7GQ20</accession>
<protein>
    <submittedName>
        <fullName evidence="2">Glycosyltransferase family 2 protein</fullName>
    </submittedName>
</protein>
<name>A0ABY7GQ20_9GAMM</name>
<dbReference type="SUPFAM" id="SSF53448">
    <property type="entry name" value="Nucleotide-diphospho-sugar transferases"/>
    <property type="match status" value="1"/>
</dbReference>
<keyword evidence="3" id="KW-1185">Reference proteome</keyword>
<feature type="domain" description="Glycosyltransferase 2-like" evidence="1">
    <location>
        <begin position="53"/>
        <end position="175"/>
    </location>
</feature>
<dbReference type="CDD" id="cd06433">
    <property type="entry name" value="GT_2_WfgS_like"/>
    <property type="match status" value="1"/>
</dbReference>